<protein>
    <recommendedName>
        <fullName evidence="2">protein-glutamate methylesterase</fullName>
        <ecNumber evidence="2">3.1.1.61</ecNumber>
    </recommendedName>
</protein>
<dbReference type="EMBL" id="FQWZ01000005">
    <property type="protein sequence ID" value="SHH05949.1"/>
    <property type="molecule type" value="Genomic_DNA"/>
</dbReference>
<name>A0A1M5PWV1_9GAMM</name>
<dbReference type="Gene3D" id="3.40.50.180">
    <property type="entry name" value="Methylesterase CheB, C-terminal domain"/>
    <property type="match status" value="1"/>
</dbReference>
<dbReference type="PANTHER" id="PTHR42872">
    <property type="entry name" value="PROTEIN-GLUTAMATE METHYLESTERASE/PROTEIN-GLUTAMINE GLUTAMINASE"/>
    <property type="match status" value="1"/>
</dbReference>
<evidence type="ECO:0000256" key="3">
    <source>
        <dbReference type="ARBA" id="ARBA00048267"/>
    </source>
</evidence>
<dbReference type="InterPro" id="IPR035909">
    <property type="entry name" value="CheB_C"/>
</dbReference>
<dbReference type="Pfam" id="PF01339">
    <property type="entry name" value="CheB_methylest"/>
    <property type="match status" value="1"/>
</dbReference>
<dbReference type="RefSeq" id="WP_072897785.1">
    <property type="nucleotide sequence ID" value="NZ_FQWZ01000005.1"/>
</dbReference>
<dbReference type="AlphaFoldDB" id="A0A1M5PWV1"/>
<evidence type="ECO:0000256" key="4">
    <source>
        <dbReference type="PROSITE-ProRule" id="PRU00050"/>
    </source>
</evidence>
<evidence type="ECO:0000256" key="1">
    <source>
        <dbReference type="ARBA" id="ARBA00022801"/>
    </source>
</evidence>
<dbReference type="GO" id="GO:0000156">
    <property type="term" value="F:phosphorelay response regulator activity"/>
    <property type="evidence" value="ECO:0007669"/>
    <property type="project" value="InterPro"/>
</dbReference>
<feature type="domain" description="CheB-type methylesterase" evidence="5">
    <location>
        <begin position="14"/>
        <end position="193"/>
    </location>
</feature>
<evidence type="ECO:0000259" key="5">
    <source>
        <dbReference type="PROSITE" id="PS50122"/>
    </source>
</evidence>
<dbReference type="GO" id="GO:0008984">
    <property type="term" value="F:protein-glutamate methylesterase activity"/>
    <property type="evidence" value="ECO:0007669"/>
    <property type="project" value="UniProtKB-EC"/>
</dbReference>
<dbReference type="OrthoDB" id="9791760at2"/>
<dbReference type="InterPro" id="IPR000673">
    <property type="entry name" value="Sig_transdc_resp-reg_Me-estase"/>
</dbReference>
<dbReference type="GO" id="GO:0005737">
    <property type="term" value="C:cytoplasm"/>
    <property type="evidence" value="ECO:0007669"/>
    <property type="project" value="InterPro"/>
</dbReference>
<gene>
    <name evidence="6" type="ORF">SAMN04488068_2349</name>
</gene>
<reference evidence="6 7" key="1">
    <citation type="submission" date="2016-11" db="EMBL/GenBank/DDBJ databases">
        <authorList>
            <person name="Jaros S."/>
            <person name="Januszkiewicz K."/>
            <person name="Wedrychowicz H."/>
        </authorList>
    </citation>
    <scope>NUCLEOTIDE SEQUENCE [LARGE SCALE GENOMIC DNA]</scope>
    <source>
        <strain evidence="6 7">CGMCC 1.7049</strain>
    </source>
</reference>
<accession>A0A1M5PWV1</accession>
<dbReference type="PANTHER" id="PTHR42872:SF6">
    <property type="entry name" value="PROTEIN-GLUTAMATE METHYLESTERASE_PROTEIN-GLUTAMINE GLUTAMINASE"/>
    <property type="match status" value="1"/>
</dbReference>
<evidence type="ECO:0000313" key="6">
    <source>
        <dbReference type="EMBL" id="SHH05949.1"/>
    </source>
</evidence>
<sequence length="193" mass="20506">MNRYESLEGRIDAVVIGASAGGIEALTQLLPQLPASSKLTVLVVLHVPRDRPSLLVDIFRPRCRLHVAESQDKDPIQPGTVYFAPPDYHLMVDIGPQIALSADELVNFSRPSIDVLFESAADLYQRRVLGIVLSGGNHDGAAGLQAIVRAGGLAVVQSPDQAAVDIMPRAAIAAGSVDYVLPLDQIAELLAAL</sequence>
<dbReference type="SUPFAM" id="SSF52738">
    <property type="entry name" value="Methylesterase CheB, C-terminal domain"/>
    <property type="match status" value="1"/>
</dbReference>
<keyword evidence="1 4" id="KW-0378">Hydrolase</keyword>
<evidence type="ECO:0000313" key="7">
    <source>
        <dbReference type="Proteomes" id="UP000199758"/>
    </source>
</evidence>
<dbReference type="STRING" id="490188.SAMN04488068_2349"/>
<dbReference type="Proteomes" id="UP000199758">
    <property type="component" value="Unassembled WGS sequence"/>
</dbReference>
<feature type="active site" evidence="4">
    <location>
        <position position="46"/>
    </location>
</feature>
<keyword evidence="4" id="KW-0145">Chemotaxis</keyword>
<dbReference type="CDD" id="cd16433">
    <property type="entry name" value="CheB"/>
    <property type="match status" value="1"/>
</dbReference>
<dbReference type="GO" id="GO:0006935">
    <property type="term" value="P:chemotaxis"/>
    <property type="evidence" value="ECO:0007669"/>
    <property type="project" value="UniProtKB-UniRule"/>
</dbReference>
<feature type="active site" evidence="4">
    <location>
        <position position="139"/>
    </location>
</feature>
<comment type="catalytic activity">
    <reaction evidence="3">
        <text>[protein]-L-glutamate 5-O-methyl ester + H2O = L-glutamyl-[protein] + methanol + H(+)</text>
        <dbReference type="Rhea" id="RHEA:23236"/>
        <dbReference type="Rhea" id="RHEA-COMP:10208"/>
        <dbReference type="Rhea" id="RHEA-COMP:10311"/>
        <dbReference type="ChEBI" id="CHEBI:15377"/>
        <dbReference type="ChEBI" id="CHEBI:15378"/>
        <dbReference type="ChEBI" id="CHEBI:17790"/>
        <dbReference type="ChEBI" id="CHEBI:29973"/>
        <dbReference type="ChEBI" id="CHEBI:82795"/>
        <dbReference type="EC" id="3.1.1.61"/>
    </reaction>
</comment>
<organism evidence="6 7">
    <name type="scientific">Hydrocarboniphaga daqingensis</name>
    <dbReference type="NCBI Taxonomy" id="490188"/>
    <lineage>
        <taxon>Bacteria</taxon>
        <taxon>Pseudomonadati</taxon>
        <taxon>Pseudomonadota</taxon>
        <taxon>Gammaproteobacteria</taxon>
        <taxon>Nevskiales</taxon>
        <taxon>Nevskiaceae</taxon>
        <taxon>Hydrocarboniphaga</taxon>
    </lineage>
</organism>
<dbReference type="PROSITE" id="PS50122">
    <property type="entry name" value="CHEB"/>
    <property type="match status" value="1"/>
</dbReference>
<keyword evidence="7" id="KW-1185">Reference proteome</keyword>
<evidence type="ECO:0000256" key="2">
    <source>
        <dbReference type="ARBA" id="ARBA00039140"/>
    </source>
</evidence>
<feature type="active site" evidence="4">
    <location>
        <position position="19"/>
    </location>
</feature>
<proteinExistence type="predicted"/>
<dbReference type="EC" id="3.1.1.61" evidence="2"/>